<dbReference type="RefSeq" id="WP_173058659.1">
    <property type="nucleotide sequence ID" value="NZ_AP022853.1"/>
</dbReference>
<evidence type="ECO:0000256" key="5">
    <source>
        <dbReference type="ARBA" id="ARBA00023014"/>
    </source>
</evidence>
<protein>
    <recommendedName>
        <fullName evidence="8">4Fe-4S ferredoxin-type domain-containing protein</fullName>
    </recommendedName>
</protein>
<evidence type="ECO:0000256" key="4">
    <source>
        <dbReference type="ARBA" id="ARBA00023004"/>
    </source>
</evidence>
<dbReference type="InterPro" id="IPR052378">
    <property type="entry name" value="NosR_regulator"/>
</dbReference>
<dbReference type="GO" id="GO:0051536">
    <property type="term" value="F:iron-sulfur cluster binding"/>
    <property type="evidence" value="ECO:0007669"/>
    <property type="project" value="UniProtKB-KW"/>
</dbReference>
<evidence type="ECO:0000256" key="1">
    <source>
        <dbReference type="ARBA" id="ARBA00004236"/>
    </source>
</evidence>
<dbReference type="PROSITE" id="PS00198">
    <property type="entry name" value="4FE4S_FER_1"/>
    <property type="match status" value="1"/>
</dbReference>
<dbReference type="GO" id="GO:0005886">
    <property type="term" value="C:plasma membrane"/>
    <property type="evidence" value="ECO:0007669"/>
    <property type="project" value="UniProtKB-SubCell"/>
</dbReference>
<proteinExistence type="predicted"/>
<keyword evidence="10" id="KW-1185">Reference proteome</keyword>
<evidence type="ECO:0000256" key="2">
    <source>
        <dbReference type="ARBA" id="ARBA00022475"/>
    </source>
</evidence>
<dbReference type="GO" id="GO:0046872">
    <property type="term" value="F:metal ion binding"/>
    <property type="evidence" value="ECO:0007669"/>
    <property type="project" value="UniProtKB-KW"/>
</dbReference>
<comment type="subcellular location">
    <subcellularLocation>
        <location evidence="1">Cell membrane</location>
    </subcellularLocation>
</comment>
<keyword evidence="6 7" id="KW-0472">Membrane</keyword>
<dbReference type="Pfam" id="PF12801">
    <property type="entry name" value="Fer4_5"/>
    <property type="match status" value="2"/>
</dbReference>
<gene>
    <name evidence="9" type="ORF">SKTS_00570</name>
</gene>
<dbReference type="AlphaFoldDB" id="A0A6F8V7S2"/>
<feature type="transmembrane region" description="Helical" evidence="7">
    <location>
        <begin position="146"/>
        <end position="166"/>
    </location>
</feature>
<dbReference type="Gene3D" id="3.30.70.20">
    <property type="match status" value="1"/>
</dbReference>
<keyword evidence="7" id="KW-1133">Transmembrane helix</keyword>
<feature type="domain" description="4Fe-4S ferredoxin-type" evidence="8">
    <location>
        <begin position="278"/>
        <end position="308"/>
    </location>
</feature>
<feature type="transmembrane region" description="Helical" evidence="7">
    <location>
        <begin position="80"/>
        <end position="101"/>
    </location>
</feature>
<evidence type="ECO:0000256" key="6">
    <source>
        <dbReference type="ARBA" id="ARBA00023136"/>
    </source>
</evidence>
<dbReference type="PROSITE" id="PS51379">
    <property type="entry name" value="4FE4S_FER_2"/>
    <property type="match status" value="2"/>
</dbReference>
<dbReference type="Pfam" id="PF13237">
    <property type="entry name" value="Fer4_10"/>
    <property type="match status" value="1"/>
</dbReference>
<evidence type="ECO:0000259" key="8">
    <source>
        <dbReference type="PROSITE" id="PS51379"/>
    </source>
</evidence>
<dbReference type="InterPro" id="IPR017896">
    <property type="entry name" value="4Fe4S_Fe-S-bd"/>
</dbReference>
<evidence type="ECO:0000313" key="10">
    <source>
        <dbReference type="Proteomes" id="UP000502260"/>
    </source>
</evidence>
<dbReference type="PANTHER" id="PTHR30224:SF4">
    <property type="entry name" value="ELECTRON TRANSPORT PROTEIN YCCM-RELATED"/>
    <property type="match status" value="1"/>
</dbReference>
<dbReference type="InterPro" id="IPR017900">
    <property type="entry name" value="4Fe4S_Fe_S_CS"/>
</dbReference>
<evidence type="ECO:0000256" key="3">
    <source>
        <dbReference type="ARBA" id="ARBA00022723"/>
    </source>
</evidence>
<feature type="transmembrane region" description="Helical" evidence="7">
    <location>
        <begin position="25"/>
        <end position="43"/>
    </location>
</feature>
<keyword evidence="7" id="KW-0812">Transmembrane</keyword>
<keyword evidence="5" id="KW-0411">Iron-sulfur</keyword>
<dbReference type="PANTHER" id="PTHR30224">
    <property type="entry name" value="ELECTRON TRANSPORT PROTEIN"/>
    <property type="match status" value="1"/>
</dbReference>
<dbReference type="KEGG" id="slac:SKTS_00570"/>
<keyword evidence="4" id="KW-0408">Iron</keyword>
<evidence type="ECO:0000256" key="7">
    <source>
        <dbReference type="SAM" id="Phobius"/>
    </source>
</evidence>
<keyword evidence="3" id="KW-0479">Metal-binding</keyword>
<accession>A0A6F8V7S2</accession>
<feature type="domain" description="4Fe-4S ferredoxin-type" evidence="8">
    <location>
        <begin position="247"/>
        <end position="276"/>
    </location>
</feature>
<dbReference type="Proteomes" id="UP000502260">
    <property type="component" value="Chromosome"/>
</dbReference>
<reference evidence="10" key="1">
    <citation type="submission" date="2020-03" db="EMBL/GenBank/DDBJ databases">
        <title>Complete genome sequence of sulfur-oxidizing bacterium skT11.</title>
        <authorList>
            <person name="Kanda M."/>
            <person name="Kojima H."/>
            <person name="Fukui M."/>
        </authorList>
    </citation>
    <scope>NUCLEOTIDE SEQUENCE [LARGE SCALE GENOMIC DNA]</scope>
    <source>
        <strain evidence="10">skT11</strain>
    </source>
</reference>
<sequence length="335" mass="37321">MTPGKPRLQALRNAVNQVDFNRFRFWFQLVGFVLFVYGGYLAVDLGTRLPFFSCGYNQEGRAGVCFLLPLQHQLGRPWPMLFSAASIAILTGFVIFALWFIVLNKGWCGFVCPLGTIQDWITALRRRLGIRYSSYSRGQFEQLTRIKYILLLLMILIPLGVGGGIFSHDMSPPFCLICPARMILPMFTGDFSQFSIDFSSKTALAMTALGMAVTALFLVGSFVKKRFFCFLCPMSALHYLISKPALLKLKKNGDKCTRCGDCYTVCDMGIRAIADDIETKDIMTDDCTLCLKCVASCPEPGALKATFAGISIFESTETGFIKRCQKGIGLEQPKH</sequence>
<keyword evidence="2" id="KW-1003">Cell membrane</keyword>
<evidence type="ECO:0000313" key="9">
    <source>
        <dbReference type="EMBL" id="BCB25171.1"/>
    </source>
</evidence>
<name>A0A6F8V7S2_9PROT</name>
<dbReference type="SUPFAM" id="SSF54862">
    <property type="entry name" value="4Fe-4S ferredoxins"/>
    <property type="match status" value="1"/>
</dbReference>
<dbReference type="EMBL" id="AP022853">
    <property type="protein sequence ID" value="BCB25171.1"/>
    <property type="molecule type" value="Genomic_DNA"/>
</dbReference>
<feature type="transmembrane region" description="Helical" evidence="7">
    <location>
        <begin position="203"/>
        <end position="223"/>
    </location>
</feature>
<organism evidence="9 10">
    <name type="scientific">Sulfurimicrobium lacus</name>
    <dbReference type="NCBI Taxonomy" id="2715678"/>
    <lineage>
        <taxon>Bacteria</taxon>
        <taxon>Pseudomonadati</taxon>
        <taxon>Pseudomonadota</taxon>
        <taxon>Betaproteobacteria</taxon>
        <taxon>Nitrosomonadales</taxon>
        <taxon>Sulfuricellaceae</taxon>
        <taxon>Sulfurimicrobium</taxon>
    </lineage>
</organism>